<organism evidence="4 5">
    <name type="scientific">Motilibacter peucedani</name>
    <dbReference type="NCBI Taxonomy" id="598650"/>
    <lineage>
        <taxon>Bacteria</taxon>
        <taxon>Bacillati</taxon>
        <taxon>Actinomycetota</taxon>
        <taxon>Actinomycetes</taxon>
        <taxon>Motilibacterales</taxon>
        <taxon>Motilibacteraceae</taxon>
        <taxon>Motilibacter</taxon>
    </lineage>
</organism>
<dbReference type="AlphaFoldDB" id="A0A420XU53"/>
<gene>
    <name evidence="4" type="ORF">CLV35_0804</name>
</gene>
<keyword evidence="1" id="KW-0805">Transcription regulation</keyword>
<keyword evidence="2" id="KW-0804">Transcription</keyword>
<keyword evidence="5" id="KW-1185">Reference proteome</keyword>
<comment type="caution">
    <text evidence="4">The sequence shown here is derived from an EMBL/GenBank/DDBJ whole genome shotgun (WGS) entry which is preliminary data.</text>
</comment>
<dbReference type="RefSeq" id="WP_183061654.1">
    <property type="nucleotide sequence ID" value="NZ_RBWV01000009.1"/>
</dbReference>
<evidence type="ECO:0000256" key="2">
    <source>
        <dbReference type="ARBA" id="ARBA00023163"/>
    </source>
</evidence>
<proteinExistence type="predicted"/>
<accession>A0A420XU53</accession>
<reference evidence="4 5" key="1">
    <citation type="submission" date="2018-10" db="EMBL/GenBank/DDBJ databases">
        <title>Genomic Encyclopedia of Archaeal and Bacterial Type Strains, Phase II (KMG-II): from individual species to whole genera.</title>
        <authorList>
            <person name="Goeker M."/>
        </authorList>
    </citation>
    <scope>NUCLEOTIDE SEQUENCE [LARGE SCALE GENOMIC DNA]</scope>
    <source>
        <strain evidence="4 5">RP-AC37</strain>
    </source>
</reference>
<dbReference type="InParanoid" id="A0A420XU53"/>
<dbReference type="InterPro" id="IPR041916">
    <property type="entry name" value="Anti_sigma_zinc_sf"/>
</dbReference>
<dbReference type="Gene3D" id="1.10.10.1320">
    <property type="entry name" value="Anti-sigma factor, zinc-finger domain"/>
    <property type="match status" value="1"/>
</dbReference>
<dbReference type="EMBL" id="RBWV01000009">
    <property type="protein sequence ID" value="RKS80373.1"/>
    <property type="molecule type" value="Genomic_DNA"/>
</dbReference>
<sequence length="298" mass="29403">MSSEEPLQPARTPDEATGHLDLDLAADLDAGLLEPDEAVSWRRHAAGCPRCTALLASIADVRDGLAELRQVEPVPAALRARWTTGLSARPDALPEPPPAPSAPAARARRRPRPNRSLVQLGAVAAACFAVYGLTRVLPDTGGASDSSGSSGAAAAPAASAAASAGAAAESAASAAAGGGSSRTTSAPAASAATGAAPAAPSGVVLATTPAGIEAQARVLLTGAYDLSDSPALPPACLGGLGGAAPELVLPGSFRGRSALLVVQPVGASRLRLTVVRQPCGAEQAREPLLVTDAARPGR</sequence>
<evidence type="ECO:0000256" key="1">
    <source>
        <dbReference type="ARBA" id="ARBA00023015"/>
    </source>
</evidence>
<evidence type="ECO:0000313" key="4">
    <source>
        <dbReference type="EMBL" id="RKS80373.1"/>
    </source>
</evidence>
<protein>
    <submittedName>
        <fullName evidence="4">Uncharacterized protein</fullName>
    </submittedName>
</protein>
<feature type="region of interest" description="Disordered" evidence="3">
    <location>
        <begin position="87"/>
        <end position="112"/>
    </location>
</feature>
<name>A0A420XU53_9ACTN</name>
<evidence type="ECO:0000256" key="3">
    <source>
        <dbReference type="SAM" id="MobiDB-lite"/>
    </source>
</evidence>
<evidence type="ECO:0000313" key="5">
    <source>
        <dbReference type="Proteomes" id="UP000281955"/>
    </source>
</evidence>
<feature type="compositionally biased region" description="Basic and acidic residues" evidence="3">
    <location>
        <begin position="12"/>
        <end position="22"/>
    </location>
</feature>
<feature type="region of interest" description="Disordered" evidence="3">
    <location>
        <begin position="1"/>
        <end position="22"/>
    </location>
</feature>
<dbReference type="Proteomes" id="UP000281955">
    <property type="component" value="Unassembled WGS sequence"/>
</dbReference>